<evidence type="ECO:0008006" key="5">
    <source>
        <dbReference type="Google" id="ProtNLM"/>
    </source>
</evidence>
<dbReference type="Pfam" id="PF04681">
    <property type="entry name" value="Bys1"/>
    <property type="match status" value="1"/>
</dbReference>
<feature type="chain" id="PRO_5025428606" description="Osmotin, thaumatin-like protein" evidence="2">
    <location>
        <begin position="18"/>
        <end position="316"/>
    </location>
</feature>
<feature type="region of interest" description="Disordered" evidence="1">
    <location>
        <begin position="45"/>
        <end position="130"/>
    </location>
</feature>
<dbReference type="Proteomes" id="UP000799757">
    <property type="component" value="Unassembled WGS sequence"/>
</dbReference>
<dbReference type="PANTHER" id="PTHR36195">
    <property type="entry name" value="DOMAIN PROTEIN, PUTATIVE (AFU_ORTHOLOGUE AFUA_5G01990)-RELATED-RELATED"/>
    <property type="match status" value="1"/>
</dbReference>
<dbReference type="AlphaFoldDB" id="A0A6A6XID3"/>
<protein>
    <recommendedName>
        <fullName evidence="5">Osmotin, thaumatin-like protein</fullName>
    </recommendedName>
</protein>
<proteinExistence type="predicted"/>
<evidence type="ECO:0000313" key="4">
    <source>
        <dbReference type="Proteomes" id="UP000799757"/>
    </source>
</evidence>
<organism evidence="3 4">
    <name type="scientific">Melanomma pulvis-pyrius CBS 109.77</name>
    <dbReference type="NCBI Taxonomy" id="1314802"/>
    <lineage>
        <taxon>Eukaryota</taxon>
        <taxon>Fungi</taxon>
        <taxon>Dikarya</taxon>
        <taxon>Ascomycota</taxon>
        <taxon>Pezizomycotina</taxon>
        <taxon>Dothideomycetes</taxon>
        <taxon>Pleosporomycetidae</taxon>
        <taxon>Pleosporales</taxon>
        <taxon>Melanommataceae</taxon>
        <taxon>Melanomma</taxon>
    </lineage>
</organism>
<evidence type="ECO:0000313" key="3">
    <source>
        <dbReference type="EMBL" id="KAF2795954.1"/>
    </source>
</evidence>
<dbReference type="PANTHER" id="PTHR36195:SF4">
    <property type="entry name" value="DOMAIN PROTEIN, PUTATIVE (AFU_ORTHOLOGUE AFUA_5G01990)-RELATED"/>
    <property type="match status" value="1"/>
</dbReference>
<dbReference type="InterPro" id="IPR006771">
    <property type="entry name" value="CetA-like"/>
</dbReference>
<name>A0A6A6XID3_9PLEO</name>
<feature type="compositionally biased region" description="Basic residues" evidence="1">
    <location>
        <begin position="83"/>
        <end position="106"/>
    </location>
</feature>
<dbReference type="OrthoDB" id="5144514at2759"/>
<accession>A0A6A6XID3</accession>
<keyword evidence="4" id="KW-1185">Reference proteome</keyword>
<evidence type="ECO:0000256" key="1">
    <source>
        <dbReference type="SAM" id="MobiDB-lite"/>
    </source>
</evidence>
<reference evidence="3" key="1">
    <citation type="journal article" date="2020" name="Stud. Mycol.">
        <title>101 Dothideomycetes genomes: a test case for predicting lifestyles and emergence of pathogens.</title>
        <authorList>
            <person name="Haridas S."/>
            <person name="Albert R."/>
            <person name="Binder M."/>
            <person name="Bloem J."/>
            <person name="Labutti K."/>
            <person name="Salamov A."/>
            <person name="Andreopoulos B."/>
            <person name="Baker S."/>
            <person name="Barry K."/>
            <person name="Bills G."/>
            <person name="Bluhm B."/>
            <person name="Cannon C."/>
            <person name="Castanera R."/>
            <person name="Culley D."/>
            <person name="Daum C."/>
            <person name="Ezra D."/>
            <person name="Gonzalez J."/>
            <person name="Henrissat B."/>
            <person name="Kuo A."/>
            <person name="Liang C."/>
            <person name="Lipzen A."/>
            <person name="Lutzoni F."/>
            <person name="Magnuson J."/>
            <person name="Mondo S."/>
            <person name="Nolan M."/>
            <person name="Ohm R."/>
            <person name="Pangilinan J."/>
            <person name="Park H.-J."/>
            <person name="Ramirez L."/>
            <person name="Alfaro M."/>
            <person name="Sun H."/>
            <person name="Tritt A."/>
            <person name="Yoshinaga Y."/>
            <person name="Zwiers L.-H."/>
            <person name="Turgeon B."/>
            <person name="Goodwin S."/>
            <person name="Spatafora J."/>
            <person name="Crous P."/>
            <person name="Grigoriev I."/>
        </authorList>
    </citation>
    <scope>NUCLEOTIDE SEQUENCE</scope>
    <source>
        <strain evidence="3">CBS 109.77</strain>
    </source>
</reference>
<feature type="signal peptide" evidence="2">
    <location>
        <begin position="1"/>
        <end position="17"/>
    </location>
</feature>
<feature type="compositionally biased region" description="Basic residues" evidence="1">
    <location>
        <begin position="60"/>
        <end position="70"/>
    </location>
</feature>
<keyword evidence="2" id="KW-0732">Signal</keyword>
<sequence>MLPKFLLLAGALQAALATAHVEKADGKGVLVDLNSPGYSHKHLMPIKPQDKMNMTDPGHQHKSGHHHRPQNKMNMTDPGHEHKSGHHHKPNHSHKHHHGNGMKGKLHGGPEKFNQTGNQAPGKPSKGYHSLEARQVGGNAILANRCYYDVWVWSVEEGYSSQAIYVPARTIYSEPKRAPANGGVVLKVSRTDQLVGGQQTQFEYATSNNVIYYDISFVDCAVGESAANCPGWDNGLNIGSPEPACQVVNCPSNNYCPTQAYFVDTPLQKLNIAEPVFGCGTAGTGMDIYFHTCSDTPQLTKRELSKKSVAGRIPVE</sequence>
<dbReference type="EMBL" id="MU001843">
    <property type="protein sequence ID" value="KAF2795954.1"/>
    <property type="molecule type" value="Genomic_DNA"/>
</dbReference>
<gene>
    <name evidence="3" type="ORF">K505DRAFT_323675</name>
</gene>
<evidence type="ECO:0000256" key="2">
    <source>
        <dbReference type="SAM" id="SignalP"/>
    </source>
</evidence>